<dbReference type="GO" id="GO:0030246">
    <property type="term" value="F:carbohydrate binding"/>
    <property type="evidence" value="ECO:0007669"/>
    <property type="project" value="UniProtKB-KW"/>
</dbReference>
<keyword evidence="3" id="KW-1185">Reference proteome</keyword>
<gene>
    <name evidence="2" type="ORF">CTheo_1973</name>
</gene>
<keyword evidence="2" id="KW-0430">Lectin</keyword>
<protein>
    <submittedName>
        <fullName evidence="2">Ricin-type beta-trefoil lectin domain containing protein</fullName>
    </submittedName>
</protein>
<reference evidence="2 3" key="1">
    <citation type="journal article" date="2019" name="Fungal Biol. Biotechnol.">
        <title>Draft genome sequence of fastidious pathogen Ceratobasidium theobromae, which causes vascular-streak dieback in Theobroma cacao.</title>
        <authorList>
            <person name="Ali S.S."/>
            <person name="Asman A."/>
            <person name="Shao J."/>
            <person name="Firmansyah A.P."/>
            <person name="Susilo A.W."/>
            <person name="Rosmana A."/>
            <person name="McMahon P."/>
            <person name="Junaid M."/>
            <person name="Guest D."/>
            <person name="Kheng T.Y."/>
            <person name="Meinhardt L.W."/>
            <person name="Bailey B.A."/>
        </authorList>
    </citation>
    <scope>NUCLEOTIDE SEQUENCE [LARGE SCALE GENOMIC DNA]</scope>
    <source>
        <strain evidence="2 3">CT2</strain>
    </source>
</reference>
<sequence>MIDLHFGWSTNGNEMHIWPADGSAKQMWKFELLSTETGETHSLALQEESARLRRELHEKYDMLFHKEQELTAREAELDKQQQGIAEKEEKFMQMKGEMASKEAIISKQENSIRQLQKDLEAMKEELAQARKAKEGASQHTDFRGELSQQQTETATLQVRMDRFEYLMSKVEV</sequence>
<dbReference type="Proteomes" id="UP000383932">
    <property type="component" value="Unassembled WGS sequence"/>
</dbReference>
<feature type="compositionally biased region" description="Basic and acidic residues" evidence="1">
    <location>
        <begin position="126"/>
        <end position="144"/>
    </location>
</feature>
<comment type="caution">
    <text evidence="2">The sequence shown here is derived from an EMBL/GenBank/DDBJ whole genome shotgun (WGS) entry which is preliminary data.</text>
</comment>
<evidence type="ECO:0000256" key="1">
    <source>
        <dbReference type="SAM" id="MobiDB-lite"/>
    </source>
</evidence>
<evidence type="ECO:0000313" key="2">
    <source>
        <dbReference type="EMBL" id="KAB5594651.1"/>
    </source>
</evidence>
<evidence type="ECO:0000313" key="3">
    <source>
        <dbReference type="Proteomes" id="UP000383932"/>
    </source>
</evidence>
<organism evidence="2 3">
    <name type="scientific">Ceratobasidium theobromae</name>
    <dbReference type="NCBI Taxonomy" id="1582974"/>
    <lineage>
        <taxon>Eukaryota</taxon>
        <taxon>Fungi</taxon>
        <taxon>Dikarya</taxon>
        <taxon>Basidiomycota</taxon>
        <taxon>Agaricomycotina</taxon>
        <taxon>Agaricomycetes</taxon>
        <taxon>Cantharellales</taxon>
        <taxon>Ceratobasidiaceae</taxon>
        <taxon>Ceratobasidium</taxon>
    </lineage>
</organism>
<accession>A0A5N5QSV1</accession>
<dbReference type="OrthoDB" id="2131701at2759"/>
<proteinExistence type="predicted"/>
<feature type="region of interest" description="Disordered" evidence="1">
    <location>
        <begin position="126"/>
        <end position="149"/>
    </location>
</feature>
<dbReference type="EMBL" id="SSOP01000018">
    <property type="protein sequence ID" value="KAB5594651.1"/>
    <property type="molecule type" value="Genomic_DNA"/>
</dbReference>
<name>A0A5N5QSV1_9AGAM</name>
<dbReference type="AlphaFoldDB" id="A0A5N5QSV1"/>